<dbReference type="InterPro" id="IPR051694">
    <property type="entry name" value="Immunoregulatory_rcpt-like"/>
</dbReference>
<name>A0A6A5VLM6_9PLEO</name>
<dbReference type="PANTHER" id="PTHR15549:SF26">
    <property type="entry name" value="AXIAL BUDDING PATTERN PROTEIN 2-RELATED"/>
    <property type="match status" value="1"/>
</dbReference>
<organism evidence="7 8">
    <name type="scientific">Bimuria novae-zelandiae CBS 107.79</name>
    <dbReference type="NCBI Taxonomy" id="1447943"/>
    <lineage>
        <taxon>Eukaryota</taxon>
        <taxon>Fungi</taxon>
        <taxon>Dikarya</taxon>
        <taxon>Ascomycota</taxon>
        <taxon>Pezizomycotina</taxon>
        <taxon>Dothideomycetes</taxon>
        <taxon>Pleosporomycetidae</taxon>
        <taxon>Pleosporales</taxon>
        <taxon>Massarineae</taxon>
        <taxon>Didymosphaeriaceae</taxon>
        <taxon>Bimuria</taxon>
    </lineage>
</organism>
<evidence type="ECO:0000256" key="2">
    <source>
        <dbReference type="ARBA" id="ARBA00022692"/>
    </source>
</evidence>
<dbReference type="GO" id="GO:0071944">
    <property type="term" value="C:cell periphery"/>
    <property type="evidence" value="ECO:0007669"/>
    <property type="project" value="UniProtKB-ARBA"/>
</dbReference>
<keyword evidence="4 6" id="KW-0472">Membrane</keyword>
<dbReference type="GO" id="GO:0016020">
    <property type="term" value="C:membrane"/>
    <property type="evidence" value="ECO:0007669"/>
    <property type="project" value="UniProtKB-SubCell"/>
</dbReference>
<comment type="subcellular location">
    <subcellularLocation>
        <location evidence="1">Membrane</location>
        <topology evidence="1">Single-pass membrane protein</topology>
    </subcellularLocation>
</comment>
<protein>
    <recommendedName>
        <fullName evidence="9">Mid2 domain-containing protein</fullName>
    </recommendedName>
</protein>
<evidence type="ECO:0000256" key="1">
    <source>
        <dbReference type="ARBA" id="ARBA00004167"/>
    </source>
</evidence>
<evidence type="ECO:0000256" key="6">
    <source>
        <dbReference type="SAM" id="Phobius"/>
    </source>
</evidence>
<feature type="transmembrane region" description="Helical" evidence="6">
    <location>
        <begin position="67"/>
        <end position="90"/>
    </location>
</feature>
<feature type="compositionally biased region" description="Low complexity" evidence="5">
    <location>
        <begin position="35"/>
        <end position="65"/>
    </location>
</feature>
<accession>A0A6A5VLM6</accession>
<reference evidence="7" key="1">
    <citation type="journal article" date="2020" name="Stud. Mycol.">
        <title>101 Dothideomycetes genomes: a test case for predicting lifestyles and emergence of pathogens.</title>
        <authorList>
            <person name="Haridas S."/>
            <person name="Albert R."/>
            <person name="Binder M."/>
            <person name="Bloem J."/>
            <person name="Labutti K."/>
            <person name="Salamov A."/>
            <person name="Andreopoulos B."/>
            <person name="Baker S."/>
            <person name="Barry K."/>
            <person name="Bills G."/>
            <person name="Bluhm B."/>
            <person name="Cannon C."/>
            <person name="Castanera R."/>
            <person name="Culley D."/>
            <person name="Daum C."/>
            <person name="Ezra D."/>
            <person name="Gonzalez J."/>
            <person name="Henrissat B."/>
            <person name="Kuo A."/>
            <person name="Liang C."/>
            <person name="Lipzen A."/>
            <person name="Lutzoni F."/>
            <person name="Magnuson J."/>
            <person name="Mondo S."/>
            <person name="Nolan M."/>
            <person name="Ohm R."/>
            <person name="Pangilinan J."/>
            <person name="Park H.-J."/>
            <person name="Ramirez L."/>
            <person name="Alfaro M."/>
            <person name="Sun H."/>
            <person name="Tritt A."/>
            <person name="Yoshinaga Y."/>
            <person name="Zwiers L.-H."/>
            <person name="Turgeon B."/>
            <person name="Goodwin S."/>
            <person name="Spatafora J."/>
            <person name="Crous P."/>
            <person name="Grigoriev I."/>
        </authorList>
    </citation>
    <scope>NUCLEOTIDE SEQUENCE</scope>
    <source>
        <strain evidence="7">CBS 107.79</strain>
    </source>
</reference>
<evidence type="ECO:0000256" key="4">
    <source>
        <dbReference type="ARBA" id="ARBA00023136"/>
    </source>
</evidence>
<evidence type="ECO:0000313" key="7">
    <source>
        <dbReference type="EMBL" id="KAF1977369.1"/>
    </source>
</evidence>
<keyword evidence="8" id="KW-1185">Reference proteome</keyword>
<dbReference type="EMBL" id="ML976663">
    <property type="protein sequence ID" value="KAF1977369.1"/>
    <property type="molecule type" value="Genomic_DNA"/>
</dbReference>
<dbReference type="Proteomes" id="UP000800036">
    <property type="component" value="Unassembled WGS sequence"/>
</dbReference>
<evidence type="ECO:0000256" key="5">
    <source>
        <dbReference type="SAM" id="MobiDB-lite"/>
    </source>
</evidence>
<dbReference type="AlphaFoldDB" id="A0A6A5VLM6"/>
<dbReference type="PANTHER" id="PTHR15549">
    <property type="entry name" value="PAIRED IMMUNOGLOBULIN-LIKE TYPE 2 RECEPTOR"/>
    <property type="match status" value="1"/>
</dbReference>
<keyword evidence="3 6" id="KW-1133">Transmembrane helix</keyword>
<proteinExistence type="predicted"/>
<feature type="region of interest" description="Disordered" evidence="5">
    <location>
        <begin position="114"/>
        <end position="135"/>
    </location>
</feature>
<sequence>MRRSDQFTRLGAQLRTSTSSSISQSSPTPTPTPTPSASATSTSSTTNTSASPTATADPDPNTLSTGAIAGIAIGAVVGTAAIALLAYLAWVMKRRNKAQPSPYAYESAPEYVYAPANPGYPPTSELPHSPAKTVYGDRGQYARAPAELHGSGYASEMR</sequence>
<keyword evidence="2 6" id="KW-0812">Transmembrane</keyword>
<feature type="compositionally biased region" description="Low complexity" evidence="5">
    <location>
        <begin position="16"/>
        <end position="27"/>
    </location>
</feature>
<gene>
    <name evidence="7" type="ORF">BU23DRAFT_596307</name>
</gene>
<evidence type="ECO:0000256" key="3">
    <source>
        <dbReference type="ARBA" id="ARBA00022989"/>
    </source>
</evidence>
<evidence type="ECO:0000313" key="8">
    <source>
        <dbReference type="Proteomes" id="UP000800036"/>
    </source>
</evidence>
<evidence type="ECO:0008006" key="9">
    <source>
        <dbReference type="Google" id="ProtNLM"/>
    </source>
</evidence>
<feature type="region of interest" description="Disordered" evidence="5">
    <location>
        <begin position="1"/>
        <end position="65"/>
    </location>
</feature>